<feature type="binding site" description="axial binding residue" evidence="9">
    <location>
        <position position="272"/>
    </location>
    <ligand>
        <name>heme c</name>
        <dbReference type="ChEBI" id="CHEBI:61717"/>
        <label>2</label>
    </ligand>
    <ligandPart>
        <name>Fe</name>
        <dbReference type="ChEBI" id="CHEBI:18248"/>
    </ligandPart>
</feature>
<dbReference type="PIRSF" id="PIRSF000294">
    <property type="entry name" value="Cytochrome-c_peroxidase"/>
    <property type="match status" value="1"/>
</dbReference>
<feature type="binding site" description="covalent" evidence="8">
    <location>
        <position position="90"/>
    </location>
    <ligand>
        <name>heme c</name>
        <dbReference type="ChEBI" id="CHEBI:61717"/>
        <label>1</label>
    </ligand>
</feature>
<comment type="subcellular location">
    <subcellularLocation>
        <location evidence="1">Periplasm</location>
    </subcellularLocation>
</comment>
<comment type="caution">
    <text evidence="12">The sequence shown here is derived from an EMBL/GenBank/DDBJ whole genome shotgun (WGS) entry which is preliminary data.</text>
</comment>
<keyword evidence="6" id="KW-0560">Oxidoreductase</keyword>
<dbReference type="Pfam" id="PF03150">
    <property type="entry name" value="CCP_MauG"/>
    <property type="match status" value="1"/>
</dbReference>
<feature type="binding site" description="covalent" evidence="8">
    <location>
        <position position="87"/>
    </location>
    <ligand>
        <name>heme c</name>
        <dbReference type="ChEBI" id="CHEBI:61717"/>
        <label>1</label>
    </ligand>
</feature>
<feature type="domain" description="Cytochrome c" evidence="11">
    <location>
        <begin position="253"/>
        <end position="406"/>
    </location>
</feature>
<gene>
    <name evidence="12" type="ORF">C7C56_002900</name>
</gene>
<evidence type="ECO:0000256" key="9">
    <source>
        <dbReference type="PIRSR" id="PIRSR000294-2"/>
    </source>
</evidence>
<protein>
    <submittedName>
        <fullName evidence="12">Cytochrome-c peroxidase</fullName>
    </submittedName>
</protein>
<evidence type="ECO:0000256" key="7">
    <source>
        <dbReference type="ARBA" id="ARBA00023004"/>
    </source>
</evidence>
<dbReference type="GO" id="GO:0046872">
    <property type="term" value="F:metal ion binding"/>
    <property type="evidence" value="ECO:0007669"/>
    <property type="project" value="UniProtKB-KW"/>
</dbReference>
<dbReference type="InterPro" id="IPR036909">
    <property type="entry name" value="Cyt_c-like_dom_sf"/>
</dbReference>
<keyword evidence="5" id="KW-0574">Periplasm</keyword>
<evidence type="ECO:0000256" key="4">
    <source>
        <dbReference type="ARBA" id="ARBA00022729"/>
    </source>
</evidence>
<dbReference type="Proteomes" id="UP000241421">
    <property type="component" value="Unassembled WGS sequence"/>
</dbReference>
<comment type="PTM">
    <text evidence="8">Binds 2 heme groups per subunit.</text>
</comment>
<dbReference type="GO" id="GO:0042597">
    <property type="term" value="C:periplasmic space"/>
    <property type="evidence" value="ECO:0007669"/>
    <property type="project" value="UniProtKB-SubCell"/>
</dbReference>
<evidence type="ECO:0000256" key="3">
    <source>
        <dbReference type="ARBA" id="ARBA00022723"/>
    </source>
</evidence>
<dbReference type="SUPFAM" id="SSF46626">
    <property type="entry name" value="Cytochrome c"/>
    <property type="match status" value="2"/>
</dbReference>
<dbReference type="PANTHER" id="PTHR30600">
    <property type="entry name" value="CYTOCHROME C PEROXIDASE-RELATED"/>
    <property type="match status" value="1"/>
</dbReference>
<organism evidence="12 13">
    <name type="scientific">Massilia glaciei</name>
    <dbReference type="NCBI Taxonomy" id="1524097"/>
    <lineage>
        <taxon>Bacteria</taxon>
        <taxon>Pseudomonadati</taxon>
        <taxon>Pseudomonadota</taxon>
        <taxon>Betaproteobacteria</taxon>
        <taxon>Burkholderiales</taxon>
        <taxon>Oxalobacteraceae</taxon>
        <taxon>Telluria group</taxon>
        <taxon>Massilia</taxon>
    </lineage>
</organism>
<evidence type="ECO:0000256" key="10">
    <source>
        <dbReference type="SAM" id="SignalP"/>
    </source>
</evidence>
<dbReference type="PROSITE" id="PS51007">
    <property type="entry name" value="CYTC"/>
    <property type="match status" value="1"/>
</dbReference>
<feature type="binding site" description="covalent" evidence="8">
    <location>
        <position position="271"/>
    </location>
    <ligand>
        <name>heme c</name>
        <dbReference type="ChEBI" id="CHEBI:61717"/>
        <label>2</label>
    </ligand>
</feature>
<accession>A0A2U2I634</accession>
<keyword evidence="4 10" id="KW-0732">Signal</keyword>
<keyword evidence="13" id="KW-1185">Reference proteome</keyword>
<dbReference type="GO" id="GO:0009055">
    <property type="term" value="F:electron transfer activity"/>
    <property type="evidence" value="ECO:0007669"/>
    <property type="project" value="InterPro"/>
</dbReference>
<dbReference type="AlphaFoldDB" id="A0A2U2I634"/>
<sequence length="414" mass="44126">MKRARTLTLALGGAALLACVLAAGTPGAGADGWSKGELAALTSLQLSTLAPAPPDHSNAQARVPAAAMLGKRLFFDPRLSANGKVSCASCHDPAKQFQDDRALALGIGTTARRAMPLVETARGAWQFWDGRKDSLWSQALGPLEDPNEHGGNRLTYARLLGQHYRNEYEQVFAALPAFDALPAAAGPNGSAAERAAWRGMREEERVAVSRVFANMGKAIAAYEHKLRFGESRLDRYIGATLRAEPGAATLLTASEKRGLRLFVGRAECISCHNGPLLSDQHFHNTGVPPRDARAPDSGRAAAIAKVVGDEFNCLGKFSDAKPSQCQELAFIAADDPHMTGAFKTPSLRNVALRPPYMHAGQIATLDEVVRHYARAPAAALGRTERKPMALSEQDIGDIVQFLGAVSGPLIDPTP</sequence>
<proteinExistence type="predicted"/>
<evidence type="ECO:0000313" key="13">
    <source>
        <dbReference type="Proteomes" id="UP000241421"/>
    </source>
</evidence>
<keyword evidence="2 8" id="KW-0349">Heme</keyword>
<feature type="binding site" description="covalent" evidence="8">
    <location>
        <position position="268"/>
    </location>
    <ligand>
        <name>heme c</name>
        <dbReference type="ChEBI" id="CHEBI:61717"/>
        <label>2</label>
    </ligand>
</feature>
<dbReference type="GO" id="GO:0020037">
    <property type="term" value="F:heme binding"/>
    <property type="evidence" value="ECO:0007669"/>
    <property type="project" value="InterPro"/>
</dbReference>
<dbReference type="GO" id="GO:0004130">
    <property type="term" value="F:cytochrome-c peroxidase activity"/>
    <property type="evidence" value="ECO:0007669"/>
    <property type="project" value="TreeGrafter"/>
</dbReference>
<reference evidence="12 13" key="1">
    <citation type="submission" date="2018-04" db="EMBL/GenBank/DDBJ databases">
        <title>Massilia violaceinigra sp. nov., a novel purple-pigmented bacterium isolated from Tianshan glacier, Xinjiang, China.</title>
        <authorList>
            <person name="Wang H."/>
        </authorList>
    </citation>
    <scope>NUCLEOTIDE SEQUENCE [LARGE SCALE GENOMIC DNA]</scope>
    <source>
        <strain evidence="12 13">B448-2</strain>
    </source>
</reference>
<evidence type="ECO:0000313" key="12">
    <source>
        <dbReference type="EMBL" id="PWF55227.1"/>
    </source>
</evidence>
<dbReference type="RefSeq" id="WP_106755997.1">
    <property type="nucleotide sequence ID" value="NZ_PXWF02000041.1"/>
</dbReference>
<keyword evidence="12" id="KW-0575">Peroxidase</keyword>
<feature type="signal peptide" evidence="10">
    <location>
        <begin position="1"/>
        <end position="30"/>
    </location>
</feature>
<dbReference type="InterPro" id="IPR004852">
    <property type="entry name" value="Di-haem_cyt_c_peroxidsae"/>
</dbReference>
<evidence type="ECO:0000256" key="2">
    <source>
        <dbReference type="ARBA" id="ARBA00022617"/>
    </source>
</evidence>
<name>A0A2U2I634_9BURK</name>
<evidence type="ECO:0000256" key="6">
    <source>
        <dbReference type="ARBA" id="ARBA00023002"/>
    </source>
</evidence>
<feature type="chain" id="PRO_5015458566" evidence="10">
    <location>
        <begin position="31"/>
        <end position="414"/>
    </location>
</feature>
<dbReference type="InterPro" id="IPR009056">
    <property type="entry name" value="Cyt_c-like_dom"/>
</dbReference>
<dbReference type="InterPro" id="IPR051395">
    <property type="entry name" value="Cytochrome_c_Peroxidase/MauG"/>
</dbReference>
<dbReference type="EMBL" id="PXWF02000041">
    <property type="protein sequence ID" value="PWF55227.1"/>
    <property type="molecule type" value="Genomic_DNA"/>
</dbReference>
<dbReference type="PROSITE" id="PS51257">
    <property type="entry name" value="PROKAR_LIPOPROTEIN"/>
    <property type="match status" value="1"/>
</dbReference>
<keyword evidence="3 9" id="KW-0479">Metal-binding</keyword>
<dbReference type="InterPro" id="IPR026259">
    <property type="entry name" value="MauG/Cytc_peroxidase"/>
</dbReference>
<evidence type="ECO:0000256" key="1">
    <source>
        <dbReference type="ARBA" id="ARBA00004418"/>
    </source>
</evidence>
<dbReference type="PANTHER" id="PTHR30600:SF10">
    <property type="entry name" value="BLL6722 PROTEIN"/>
    <property type="match status" value="1"/>
</dbReference>
<evidence type="ECO:0000256" key="8">
    <source>
        <dbReference type="PIRSR" id="PIRSR000294-1"/>
    </source>
</evidence>
<keyword evidence="7 9" id="KW-0408">Iron</keyword>
<evidence type="ECO:0000259" key="11">
    <source>
        <dbReference type="PROSITE" id="PS51007"/>
    </source>
</evidence>
<dbReference type="OrthoDB" id="9805202at2"/>
<evidence type="ECO:0000256" key="5">
    <source>
        <dbReference type="ARBA" id="ARBA00022764"/>
    </source>
</evidence>
<dbReference type="Gene3D" id="1.10.760.10">
    <property type="entry name" value="Cytochrome c-like domain"/>
    <property type="match status" value="2"/>
</dbReference>
<feature type="binding site" description="axial binding residue" evidence="9">
    <location>
        <position position="91"/>
    </location>
    <ligand>
        <name>heme c</name>
        <dbReference type="ChEBI" id="CHEBI:61717"/>
        <label>1</label>
    </ligand>
    <ligandPart>
        <name>Fe</name>
        <dbReference type="ChEBI" id="CHEBI:18248"/>
    </ligandPart>
</feature>
<comment type="cofactor">
    <cofactor evidence="8">
        <name>heme</name>
        <dbReference type="ChEBI" id="CHEBI:30413"/>
    </cofactor>
    <text evidence="8">Binds 2 heme groups.</text>
</comment>